<sequence>MTVNGCTEQLSSPADLRAKSHSWARYGTGYVVLNMYARYMGIVGQWLRTLRTEGRSADNLSTVNRDLRIRSNKIESI</sequence>
<accession>A7E6I1</accession>
<gene>
    <name evidence="1" type="ORF">SS1G_00906</name>
</gene>
<evidence type="ECO:0000313" key="2">
    <source>
        <dbReference type="Proteomes" id="UP000001312"/>
    </source>
</evidence>
<dbReference type="RefSeq" id="XP_001598817.1">
    <property type="nucleotide sequence ID" value="XM_001598767.1"/>
</dbReference>
<proteinExistence type="predicted"/>
<organism evidence="1 2">
    <name type="scientific">Sclerotinia sclerotiorum (strain ATCC 18683 / 1980 / Ss-1)</name>
    <name type="common">White mold</name>
    <name type="synonym">Whetzelinia sclerotiorum</name>
    <dbReference type="NCBI Taxonomy" id="665079"/>
    <lineage>
        <taxon>Eukaryota</taxon>
        <taxon>Fungi</taxon>
        <taxon>Dikarya</taxon>
        <taxon>Ascomycota</taxon>
        <taxon>Pezizomycotina</taxon>
        <taxon>Leotiomycetes</taxon>
        <taxon>Helotiales</taxon>
        <taxon>Sclerotiniaceae</taxon>
        <taxon>Sclerotinia</taxon>
    </lineage>
</organism>
<reference evidence="2" key="1">
    <citation type="journal article" date="2011" name="PLoS Genet.">
        <title>Genomic analysis of the necrotrophic fungal pathogens Sclerotinia sclerotiorum and Botrytis cinerea.</title>
        <authorList>
            <person name="Amselem J."/>
            <person name="Cuomo C.A."/>
            <person name="van Kan J.A."/>
            <person name="Viaud M."/>
            <person name="Benito E.P."/>
            <person name="Couloux A."/>
            <person name="Coutinho P.M."/>
            <person name="de Vries R.P."/>
            <person name="Dyer P.S."/>
            <person name="Fillinger S."/>
            <person name="Fournier E."/>
            <person name="Gout L."/>
            <person name="Hahn M."/>
            <person name="Kohn L."/>
            <person name="Lapalu N."/>
            <person name="Plummer K.M."/>
            <person name="Pradier J.M."/>
            <person name="Quevillon E."/>
            <person name="Sharon A."/>
            <person name="Simon A."/>
            <person name="ten Have A."/>
            <person name="Tudzynski B."/>
            <person name="Tudzynski P."/>
            <person name="Wincker P."/>
            <person name="Andrew M."/>
            <person name="Anthouard V."/>
            <person name="Beever R.E."/>
            <person name="Beffa R."/>
            <person name="Benoit I."/>
            <person name="Bouzid O."/>
            <person name="Brault B."/>
            <person name="Chen Z."/>
            <person name="Choquer M."/>
            <person name="Collemare J."/>
            <person name="Cotton P."/>
            <person name="Danchin E.G."/>
            <person name="Da Silva C."/>
            <person name="Gautier A."/>
            <person name="Giraud C."/>
            <person name="Giraud T."/>
            <person name="Gonzalez C."/>
            <person name="Grossetete S."/>
            <person name="Guldener U."/>
            <person name="Henrissat B."/>
            <person name="Howlett B.J."/>
            <person name="Kodira C."/>
            <person name="Kretschmer M."/>
            <person name="Lappartient A."/>
            <person name="Leroch M."/>
            <person name="Levis C."/>
            <person name="Mauceli E."/>
            <person name="Neuveglise C."/>
            <person name="Oeser B."/>
            <person name="Pearson M."/>
            <person name="Poulain J."/>
            <person name="Poussereau N."/>
            <person name="Quesneville H."/>
            <person name="Rascle C."/>
            <person name="Schumacher J."/>
            <person name="Segurens B."/>
            <person name="Sexton A."/>
            <person name="Silva E."/>
            <person name="Sirven C."/>
            <person name="Soanes D.M."/>
            <person name="Talbot N.J."/>
            <person name="Templeton M."/>
            <person name="Yandava C."/>
            <person name="Yarden O."/>
            <person name="Zeng Q."/>
            <person name="Rollins J.A."/>
            <person name="Lebrun M.H."/>
            <person name="Dickman M."/>
        </authorList>
    </citation>
    <scope>NUCLEOTIDE SEQUENCE [LARGE SCALE GENOMIC DNA]</scope>
    <source>
        <strain evidence="2">ATCC 18683 / 1980 / Ss-1</strain>
    </source>
</reference>
<dbReference type="AlphaFoldDB" id="A7E6I1"/>
<keyword evidence="2" id="KW-1185">Reference proteome</keyword>
<dbReference type="EMBL" id="CH476621">
    <property type="protein sequence ID" value="EDN91503.1"/>
    <property type="molecule type" value="Genomic_DNA"/>
</dbReference>
<dbReference type="Proteomes" id="UP000001312">
    <property type="component" value="Unassembled WGS sequence"/>
</dbReference>
<name>A7E6I1_SCLS1</name>
<dbReference type="GeneID" id="5495060"/>
<dbReference type="InParanoid" id="A7E6I1"/>
<evidence type="ECO:0000313" key="1">
    <source>
        <dbReference type="EMBL" id="EDN91503.1"/>
    </source>
</evidence>
<dbReference type="KEGG" id="ssl:SS1G_00906"/>
<protein>
    <submittedName>
        <fullName evidence="1">Uncharacterized protein</fullName>
    </submittedName>
</protein>
<dbReference type="HOGENOM" id="CLU_2639571_0_0_1"/>